<proteinExistence type="predicted"/>
<protein>
    <submittedName>
        <fullName evidence="1">Rhodanese-like domain-containing protein</fullName>
    </submittedName>
</protein>
<dbReference type="EMBL" id="MU273470">
    <property type="protein sequence ID" value="KAI0036535.1"/>
    <property type="molecule type" value="Genomic_DNA"/>
</dbReference>
<keyword evidence="2" id="KW-1185">Reference proteome</keyword>
<gene>
    <name evidence="1" type="ORF">K488DRAFT_40970</name>
</gene>
<organism evidence="1 2">
    <name type="scientific">Vararia minispora EC-137</name>
    <dbReference type="NCBI Taxonomy" id="1314806"/>
    <lineage>
        <taxon>Eukaryota</taxon>
        <taxon>Fungi</taxon>
        <taxon>Dikarya</taxon>
        <taxon>Basidiomycota</taxon>
        <taxon>Agaricomycotina</taxon>
        <taxon>Agaricomycetes</taxon>
        <taxon>Russulales</taxon>
        <taxon>Lachnocladiaceae</taxon>
        <taxon>Vararia</taxon>
    </lineage>
</organism>
<dbReference type="Proteomes" id="UP000814128">
    <property type="component" value="Unassembled WGS sequence"/>
</dbReference>
<accession>A0ACB8QXJ0</accession>
<name>A0ACB8QXJ0_9AGAM</name>
<sequence length="169" mass="18946">MPPRYITGDVRRSTSSFHPQITNVPLTSSQELARIMKSDRQPHKDYVVVDVRDNDRIGGHILHSHHSPSADFLDSVNDLVEKTKDVPTVIFHCALSQARGPKAARIFAETCDNLRVEGKHPSQDICILRGGFTDFQAKFRDDPKLIEKWNAEIWAADWSSGVLAGSSRV</sequence>
<reference evidence="1" key="2">
    <citation type="journal article" date="2022" name="New Phytol.">
        <title>Evolutionary transition to the ectomycorrhizal habit in the genomes of a hyperdiverse lineage of mushroom-forming fungi.</title>
        <authorList>
            <person name="Looney B."/>
            <person name="Miyauchi S."/>
            <person name="Morin E."/>
            <person name="Drula E."/>
            <person name="Courty P.E."/>
            <person name="Kohler A."/>
            <person name="Kuo A."/>
            <person name="LaButti K."/>
            <person name="Pangilinan J."/>
            <person name="Lipzen A."/>
            <person name="Riley R."/>
            <person name="Andreopoulos W."/>
            <person name="He G."/>
            <person name="Johnson J."/>
            <person name="Nolan M."/>
            <person name="Tritt A."/>
            <person name="Barry K.W."/>
            <person name="Grigoriev I.V."/>
            <person name="Nagy L.G."/>
            <person name="Hibbett D."/>
            <person name="Henrissat B."/>
            <person name="Matheny P.B."/>
            <person name="Labbe J."/>
            <person name="Martin F.M."/>
        </authorList>
    </citation>
    <scope>NUCLEOTIDE SEQUENCE</scope>
    <source>
        <strain evidence="1">EC-137</strain>
    </source>
</reference>
<evidence type="ECO:0000313" key="1">
    <source>
        <dbReference type="EMBL" id="KAI0036535.1"/>
    </source>
</evidence>
<reference evidence="1" key="1">
    <citation type="submission" date="2021-02" db="EMBL/GenBank/DDBJ databases">
        <authorList>
            <consortium name="DOE Joint Genome Institute"/>
            <person name="Ahrendt S."/>
            <person name="Looney B.P."/>
            <person name="Miyauchi S."/>
            <person name="Morin E."/>
            <person name="Drula E."/>
            <person name="Courty P.E."/>
            <person name="Chicoki N."/>
            <person name="Fauchery L."/>
            <person name="Kohler A."/>
            <person name="Kuo A."/>
            <person name="Labutti K."/>
            <person name="Pangilinan J."/>
            <person name="Lipzen A."/>
            <person name="Riley R."/>
            <person name="Andreopoulos W."/>
            <person name="He G."/>
            <person name="Johnson J."/>
            <person name="Barry K.W."/>
            <person name="Grigoriev I.V."/>
            <person name="Nagy L."/>
            <person name="Hibbett D."/>
            <person name="Henrissat B."/>
            <person name="Matheny P.B."/>
            <person name="Labbe J."/>
            <person name="Martin F."/>
        </authorList>
    </citation>
    <scope>NUCLEOTIDE SEQUENCE</scope>
    <source>
        <strain evidence="1">EC-137</strain>
    </source>
</reference>
<evidence type="ECO:0000313" key="2">
    <source>
        <dbReference type="Proteomes" id="UP000814128"/>
    </source>
</evidence>
<comment type="caution">
    <text evidence="1">The sequence shown here is derived from an EMBL/GenBank/DDBJ whole genome shotgun (WGS) entry which is preliminary data.</text>
</comment>